<proteinExistence type="predicted"/>
<name>A0A0M9AFC8_THEAQ</name>
<dbReference type="EMBL" id="LHCI01000106">
    <property type="protein sequence ID" value="KOX90238.1"/>
    <property type="molecule type" value="Genomic_DNA"/>
</dbReference>
<organism evidence="1 2">
    <name type="scientific">Thermus aquaticus</name>
    <dbReference type="NCBI Taxonomy" id="271"/>
    <lineage>
        <taxon>Bacteria</taxon>
        <taxon>Thermotogati</taxon>
        <taxon>Deinococcota</taxon>
        <taxon>Deinococci</taxon>
        <taxon>Thermales</taxon>
        <taxon>Thermaceae</taxon>
        <taxon>Thermus</taxon>
    </lineage>
</organism>
<sequence>MRALLLLPLLSACSLTLEVAYPGPRIQALRTQGTYCADRNTRLDYRLDLEGRLDALEFFWVPEGVGPWQARPEEVFRLFGPILGPEVRGYLEVTPSGEVRAVYVAPQGIGIEPLPDRRLWVRGMTAGVYGPYVRALNLVRPDSTALCDPGW</sequence>
<evidence type="ECO:0000313" key="2">
    <source>
        <dbReference type="Proteomes" id="UP000037685"/>
    </source>
</evidence>
<protein>
    <submittedName>
        <fullName evidence="1">Uncharacterized protein</fullName>
    </submittedName>
</protein>
<dbReference type="Proteomes" id="UP000037685">
    <property type="component" value="Unassembled WGS sequence"/>
</dbReference>
<dbReference type="AlphaFoldDB" id="A0A0M9AFC8"/>
<dbReference type="PATRIC" id="fig|271.14.peg.1503"/>
<reference evidence="1 2" key="1">
    <citation type="submission" date="2015-07" db="EMBL/GenBank/DDBJ databases">
        <authorList>
            <person name="Noorani M."/>
        </authorList>
    </citation>
    <scope>NUCLEOTIDE SEQUENCE [LARGE SCALE GENOMIC DNA]</scope>
    <source>
        <strain evidence="2">ATCC 25104 / DSM 625 / JCM 10724 / NBRC 103206 / NCIMB 11243 / YT-1</strain>
    </source>
</reference>
<gene>
    <name evidence="1" type="ORF">BVI061214_01427</name>
</gene>
<accession>A0A0M9AFC8</accession>
<dbReference type="RefSeq" id="WP_053767844.1">
    <property type="nucleotide sequence ID" value="NZ_LHCI01000106.1"/>
</dbReference>
<evidence type="ECO:0000313" key="1">
    <source>
        <dbReference type="EMBL" id="KOX90238.1"/>
    </source>
</evidence>
<comment type="caution">
    <text evidence="1">The sequence shown here is derived from an EMBL/GenBank/DDBJ whole genome shotgun (WGS) entry which is preliminary data.</text>
</comment>